<keyword evidence="2" id="KW-1185">Reference proteome</keyword>
<dbReference type="SUPFAM" id="SSF49785">
    <property type="entry name" value="Galactose-binding domain-like"/>
    <property type="match status" value="1"/>
</dbReference>
<reference evidence="2" key="1">
    <citation type="submission" date="2019-06" db="EMBL/GenBank/DDBJ databases">
        <title>The complete genome of Stenotrophomonas phage Pokken.</title>
        <authorList>
            <person name="Hayden A."/>
            <person name="Martinez N."/>
            <person name="Moreland R."/>
            <person name="Liu M."/>
            <person name="Gonzalez C.F."/>
            <person name="Ramsey J."/>
        </authorList>
    </citation>
    <scope>NUCLEOTIDE SEQUENCE [LARGE SCALE GENOMIC DNA]</scope>
</reference>
<sequence>MSEFKQFAAKVAERFAKMVETGDLFRTNVGADNLWDAYLAAFPEGTNPMFRVRTEHDGSYDRSFIKRVGGVVAINDDGTIQTVWQDFNSLPYPYNEVAATLHELVATSKIDGLFRTKETNAGHKPNFEEIVVGGLVTQHMWTHFYVDLPRFAITSEPGTVIGTASTNAGVMRRGLTEITMDALDQYIDLSGSIYRGTEFLPNVQHFRNAKKLWDKTPESKQDILLWANYKDLRLLIKNTAVGTLLVNLSEGMPVEQAVAAFESMVAPTNYRRTTALITPAMVQNALKKIAELGFENSLYRRHATLADLSINDVLWADASAKNLMAGSISDILMSAAVKKAPATQGVEEMSIEDFMSNVLPKASTLEVFVSNGHQKNLVNITAAKHADAPSMFKWDNSFGWSYKGNVTDSIKENVKAAGGNINADLRVSLAWHNSDDLDLHCEAPGRGHIYFSNKCGILDVDTNGMGPKNSINPVENLAFMRPKDGNYRVWVNQYAARADNQSKPGFTLQVECDGQLHELTYAPAVRQSTNVMCVTIHMKDGKIANMTVDDAKLTHMGQSIKTSGIETESFVRVSSALLSPNHWGEQSIGNKHYIFLLEGARTDESVRGIYNEFLHDGLNEHRKVFETLGAKTMIEPEGEQLAGLGFSSTIRAEAIFKVAGPTINKTIKVKF</sequence>
<dbReference type="InterPro" id="IPR008979">
    <property type="entry name" value="Galactose-bd-like_sf"/>
</dbReference>
<gene>
    <name evidence="1" type="ORF">CPT_Pokken_039</name>
</gene>
<organism evidence="1 2">
    <name type="scientific">Stenotrophomonas phage Pokken</name>
    <dbReference type="NCBI Taxonomy" id="2596674"/>
    <lineage>
        <taxon>Viruses</taxon>
        <taxon>Duplodnaviria</taxon>
        <taxon>Heunggongvirae</taxon>
        <taxon>Uroviricota</taxon>
        <taxon>Caudoviricetes</taxon>
        <taxon>Schitoviridae</taxon>
        <taxon>Pokkenvirus</taxon>
        <taxon>Pokkenvirus pokken</taxon>
    </lineage>
</organism>
<accession>A0A5B9N9U8</accession>
<evidence type="ECO:0000313" key="2">
    <source>
        <dbReference type="Proteomes" id="UP000324257"/>
    </source>
</evidence>
<dbReference type="EMBL" id="MN062186">
    <property type="protein sequence ID" value="QEG09262.1"/>
    <property type="molecule type" value="Genomic_DNA"/>
</dbReference>
<protein>
    <submittedName>
        <fullName evidence="1">Uncharacterized protein</fullName>
    </submittedName>
</protein>
<name>A0A5B9N9U8_9CAUD</name>
<dbReference type="Proteomes" id="UP000324257">
    <property type="component" value="Segment"/>
</dbReference>
<proteinExistence type="predicted"/>
<evidence type="ECO:0000313" key="1">
    <source>
        <dbReference type="EMBL" id="QEG09262.1"/>
    </source>
</evidence>